<dbReference type="GO" id="GO:0009279">
    <property type="term" value="C:cell outer membrane"/>
    <property type="evidence" value="ECO:0007669"/>
    <property type="project" value="UniProtKB-SubCell"/>
</dbReference>
<accession>N8Y2W6</accession>
<dbReference type="PROSITE" id="PS52016">
    <property type="entry name" value="TONB_DEPENDENT_REC_3"/>
    <property type="match status" value="1"/>
</dbReference>
<dbReference type="GO" id="GO:0044718">
    <property type="term" value="P:siderophore transmembrane transport"/>
    <property type="evidence" value="ECO:0007669"/>
    <property type="project" value="TreeGrafter"/>
</dbReference>
<feature type="short sequence motif" description="TonB C-terminal box" evidence="10">
    <location>
        <begin position="687"/>
        <end position="704"/>
    </location>
</feature>
<proteinExistence type="inferred from homology"/>
<keyword evidence="5 12" id="KW-0732">Signal</keyword>
<evidence type="ECO:0000313" key="16">
    <source>
        <dbReference type="Proteomes" id="UP000018438"/>
    </source>
</evidence>
<evidence type="ECO:0000256" key="4">
    <source>
        <dbReference type="ARBA" id="ARBA00022692"/>
    </source>
</evidence>
<dbReference type="InterPro" id="IPR049843">
    <property type="entry name" value="ZnuD"/>
</dbReference>
<dbReference type="InterPro" id="IPR037066">
    <property type="entry name" value="Plug_dom_sf"/>
</dbReference>
<dbReference type="PANTHER" id="PTHR30069">
    <property type="entry name" value="TONB-DEPENDENT OUTER MEMBRANE RECEPTOR"/>
    <property type="match status" value="1"/>
</dbReference>
<feature type="chain" id="PRO_5004136544" description="TonB-dependent receptor" evidence="12">
    <location>
        <begin position="23"/>
        <end position="704"/>
    </location>
</feature>
<keyword evidence="6 11" id="KW-0798">TonB box</keyword>
<evidence type="ECO:0000259" key="14">
    <source>
        <dbReference type="Pfam" id="PF07715"/>
    </source>
</evidence>
<dbReference type="PANTHER" id="PTHR30069:SF40">
    <property type="entry name" value="TONB-DEPENDENT RECEPTOR NMB0964-RELATED"/>
    <property type="match status" value="1"/>
</dbReference>
<dbReference type="InterPro" id="IPR010917">
    <property type="entry name" value="TonB_rcpt_CS"/>
</dbReference>
<evidence type="ECO:0000256" key="12">
    <source>
        <dbReference type="SAM" id="SignalP"/>
    </source>
</evidence>
<dbReference type="AlphaFoldDB" id="N8Y2W6"/>
<dbReference type="PATRIC" id="fig|1217675.3.peg.705"/>
<dbReference type="NCBIfam" id="NF038289">
    <property type="entry name" value="Zn_piracy_ZnuD"/>
    <property type="match status" value="1"/>
</dbReference>
<evidence type="ECO:0000259" key="13">
    <source>
        <dbReference type="Pfam" id="PF00593"/>
    </source>
</evidence>
<keyword evidence="16" id="KW-1185">Reference proteome</keyword>
<dbReference type="InterPro" id="IPR039426">
    <property type="entry name" value="TonB-dep_rcpt-like"/>
</dbReference>
<feature type="domain" description="TonB-dependent receptor plug" evidence="14">
    <location>
        <begin position="53"/>
        <end position="151"/>
    </location>
</feature>
<evidence type="ECO:0000256" key="6">
    <source>
        <dbReference type="ARBA" id="ARBA00023077"/>
    </source>
</evidence>
<evidence type="ECO:0000256" key="11">
    <source>
        <dbReference type="RuleBase" id="RU003357"/>
    </source>
</evidence>
<dbReference type="CDD" id="cd01347">
    <property type="entry name" value="ligand_gated_channel"/>
    <property type="match status" value="1"/>
</dbReference>
<comment type="similarity">
    <text evidence="9 11">Belongs to the TonB-dependent receptor family.</text>
</comment>
<evidence type="ECO:0000256" key="1">
    <source>
        <dbReference type="ARBA" id="ARBA00004571"/>
    </source>
</evidence>
<keyword evidence="8 9" id="KW-0998">Cell outer membrane</keyword>
<name>N8Y2W6_9GAMM</name>
<evidence type="ECO:0000256" key="2">
    <source>
        <dbReference type="ARBA" id="ARBA00022448"/>
    </source>
</evidence>
<evidence type="ECO:0000256" key="3">
    <source>
        <dbReference type="ARBA" id="ARBA00022452"/>
    </source>
</evidence>
<evidence type="ECO:0008006" key="17">
    <source>
        <dbReference type="Google" id="ProtNLM"/>
    </source>
</evidence>
<protein>
    <recommendedName>
        <fullName evidence="17">TonB-dependent receptor</fullName>
    </recommendedName>
</protein>
<feature type="domain" description="TonB-dependent receptor-like beta-barrel" evidence="13">
    <location>
        <begin position="314"/>
        <end position="674"/>
    </location>
</feature>
<evidence type="ECO:0000256" key="5">
    <source>
        <dbReference type="ARBA" id="ARBA00022729"/>
    </source>
</evidence>
<evidence type="ECO:0000256" key="8">
    <source>
        <dbReference type="ARBA" id="ARBA00023237"/>
    </source>
</evidence>
<dbReference type="PROSITE" id="PS01156">
    <property type="entry name" value="TONB_DEPENDENT_REC_2"/>
    <property type="match status" value="1"/>
</dbReference>
<keyword evidence="2 9" id="KW-0813">Transport</keyword>
<evidence type="ECO:0000256" key="7">
    <source>
        <dbReference type="ARBA" id="ARBA00023136"/>
    </source>
</evidence>
<organism evidence="15 16">
    <name type="scientific">Acinetobacter schindleri NIPH 900</name>
    <dbReference type="NCBI Taxonomy" id="1217675"/>
    <lineage>
        <taxon>Bacteria</taxon>
        <taxon>Pseudomonadati</taxon>
        <taxon>Pseudomonadota</taxon>
        <taxon>Gammaproteobacteria</taxon>
        <taxon>Moraxellales</taxon>
        <taxon>Moraxellaceae</taxon>
        <taxon>Acinetobacter</taxon>
    </lineage>
</organism>
<dbReference type="Pfam" id="PF00593">
    <property type="entry name" value="TonB_dep_Rec_b-barrel"/>
    <property type="match status" value="1"/>
</dbReference>
<dbReference type="Gene3D" id="2.170.130.10">
    <property type="entry name" value="TonB-dependent receptor, plug domain"/>
    <property type="match status" value="1"/>
</dbReference>
<evidence type="ECO:0000313" key="15">
    <source>
        <dbReference type="EMBL" id="ENV13630.1"/>
    </source>
</evidence>
<feature type="signal peptide" evidence="12">
    <location>
        <begin position="1"/>
        <end position="22"/>
    </location>
</feature>
<reference evidence="15 16" key="1">
    <citation type="submission" date="2013-02" db="EMBL/GenBank/DDBJ databases">
        <title>The Genome Sequence of Acinetobacter schindleri NIPH 900.</title>
        <authorList>
            <consortium name="The Broad Institute Genome Sequencing Platform"/>
            <consortium name="The Broad Institute Genome Sequencing Center for Infectious Disease"/>
            <person name="Cerqueira G."/>
            <person name="Feldgarden M."/>
            <person name="Courvalin P."/>
            <person name="Perichon B."/>
            <person name="Grillot-Courvalin C."/>
            <person name="Clermont D."/>
            <person name="Rocha E."/>
            <person name="Yoon E.-J."/>
            <person name="Nemec A."/>
            <person name="Walker B."/>
            <person name="Young S.K."/>
            <person name="Zeng Q."/>
            <person name="Gargeya S."/>
            <person name="Fitzgerald M."/>
            <person name="Haas B."/>
            <person name="Abouelleil A."/>
            <person name="Alvarado L."/>
            <person name="Arachchi H.M."/>
            <person name="Berlin A.M."/>
            <person name="Chapman S.B."/>
            <person name="Dewar J."/>
            <person name="Goldberg J."/>
            <person name="Griggs A."/>
            <person name="Gujja S."/>
            <person name="Hansen M."/>
            <person name="Howarth C."/>
            <person name="Imamovic A."/>
            <person name="Larimer J."/>
            <person name="McCowan C."/>
            <person name="Murphy C."/>
            <person name="Neiman D."/>
            <person name="Pearson M."/>
            <person name="Priest M."/>
            <person name="Roberts A."/>
            <person name="Saif S."/>
            <person name="Shea T."/>
            <person name="Sisk P."/>
            <person name="Sykes S."/>
            <person name="Wortman J."/>
            <person name="Nusbaum C."/>
            <person name="Birren B."/>
        </authorList>
    </citation>
    <scope>NUCLEOTIDE SEQUENCE [LARGE SCALE GENOMIC DNA]</scope>
    <source>
        <strain evidence="15 16">NIPH 900</strain>
    </source>
</reference>
<evidence type="ECO:0000256" key="9">
    <source>
        <dbReference type="PROSITE-ProRule" id="PRU01360"/>
    </source>
</evidence>
<dbReference type="SUPFAM" id="SSF56935">
    <property type="entry name" value="Porins"/>
    <property type="match status" value="1"/>
</dbReference>
<keyword evidence="7 9" id="KW-0472">Membrane</keyword>
<dbReference type="InterPro" id="IPR000531">
    <property type="entry name" value="Beta-barrel_TonB"/>
</dbReference>
<comment type="subcellular location">
    <subcellularLocation>
        <location evidence="1 9">Cell outer membrane</location>
        <topology evidence="1 9">Multi-pass membrane protein</topology>
    </subcellularLocation>
</comment>
<evidence type="ECO:0000256" key="10">
    <source>
        <dbReference type="PROSITE-ProRule" id="PRU10144"/>
    </source>
</evidence>
<keyword evidence="3 9" id="KW-1134">Transmembrane beta strand</keyword>
<sequence length="704" mass="77782">MSFHKNLITLSIFAVITPSAFAQQEEATVTVQTLETIQVQAHPLIQTAADFAVADHVVDQKALSERATTIGDALADELGVYSNQFGTGASRPVIRGQDGPRVKVLQHASETADVSTLSPDHAVTVDPILAKQVEVIRGPSTLLYGAGTVGGLVNVTDQKIPTQMPEDGLEGTVGLRYNSGSDEKLASAGVTAGIGENFALRVEGSKRKANDYIAPDYVVEEPHGDHSHFHKERRVDNTFAEGQTVNIGGSWIHDRGFVGLSYSNRQDQYGLPGHSHEYHDCHPHGNELHCGGHGPAPQPDPNAVEEEHAHGGPWVDLESHRYDMRTELNNPFAGFDKLRAHASFTDYEHDELEENEVISNFKSKGYDARLELVHVPVAGWEGVIGTQYSQQKINLAGGADEHEGHSHSSVLMADTKTEKYSLFGLEHKQIGDVHLELGARVEHQKIDVDSTQKNYSDTGVSGSAAANWEFAPNYKLSVVGSHQQRLPLAQELYADGVHFATNTYERGNADLDVEKSNNLELGLHYEGDKLDYHVHVYHNWFDNYIYGSTTDSEGDFRLVDYTQDKARFYGTEAQAGYQINDMYKLSVFGDYVRGKIEGENAPRVPAGRLGTKVEADFADGWSGLAEYYHVFKQDKIAEFETQTQGYNMVNLGLSYANTIADKNAYRVYFKANNLLDDQVYSHTSFLSNIPQVGRNFTVGVQYDF</sequence>
<dbReference type="Proteomes" id="UP000018438">
    <property type="component" value="Unassembled WGS sequence"/>
</dbReference>
<dbReference type="Gene3D" id="2.40.170.20">
    <property type="entry name" value="TonB-dependent receptor, beta-barrel domain"/>
    <property type="match status" value="1"/>
</dbReference>
<dbReference type="RefSeq" id="WP_004813037.1">
    <property type="nucleotide sequence ID" value="NZ_KB849451.1"/>
</dbReference>
<comment type="caution">
    <text evidence="15">The sequence shown here is derived from an EMBL/GenBank/DDBJ whole genome shotgun (WGS) entry which is preliminary data.</text>
</comment>
<dbReference type="InterPro" id="IPR036942">
    <property type="entry name" value="Beta-barrel_TonB_sf"/>
</dbReference>
<keyword evidence="4 9" id="KW-0812">Transmembrane</keyword>
<dbReference type="Pfam" id="PF07715">
    <property type="entry name" value="Plug"/>
    <property type="match status" value="1"/>
</dbReference>
<dbReference type="EMBL" id="APPI01000012">
    <property type="protein sequence ID" value="ENV13630.1"/>
    <property type="molecule type" value="Genomic_DNA"/>
</dbReference>
<dbReference type="InterPro" id="IPR012910">
    <property type="entry name" value="Plug_dom"/>
</dbReference>
<dbReference type="HOGENOM" id="CLU_008287_10_1_6"/>
<dbReference type="GO" id="GO:0015344">
    <property type="term" value="F:siderophore uptake transmembrane transporter activity"/>
    <property type="evidence" value="ECO:0007669"/>
    <property type="project" value="TreeGrafter"/>
</dbReference>
<gene>
    <name evidence="15" type="ORF">F965_00728</name>
</gene>